<dbReference type="Gene3D" id="1.25.70.10">
    <property type="entry name" value="Transcription termination factor 3, mitochondrial"/>
    <property type="match status" value="1"/>
</dbReference>
<protein>
    <submittedName>
        <fullName evidence="4">Transcription termination factor 4, mitochondrial-like</fullName>
    </submittedName>
</protein>
<evidence type="ECO:0000256" key="2">
    <source>
        <dbReference type="ARBA" id="ARBA00022946"/>
    </source>
</evidence>
<dbReference type="Pfam" id="PF02536">
    <property type="entry name" value="mTERF"/>
    <property type="match status" value="1"/>
</dbReference>
<sequence length="304" mass="34119">MNSVGKIISKTFVRSLVGVPSRISTVTTVSCGKCLLSNSPTASGFTSDNDSIVNVLKEYGIGNKKMFQKVAQMPVLSSGGPDTWNDLLKTLVPFGFSPAAVVEMALKHPRLLKMTPEKITNRWYSWVQCFHQNNLVEELLTTYPMFFSLTNFEVQQRCDQLRAVIGSNKFVAILLMKCPQIMYQSVDELKNVSDYISIKMVVRNAAEYYKSTALGCTLEEVKTRHVFLERCGKYKTPNLKQSDKVPTTNPSLSEIYDTPDDEFAIKIAGVTLEEFIVFQTMFDEEMKQAKSADSNSDSDESDDD</sequence>
<dbReference type="InParanoid" id="A0A6P9AIG8"/>
<dbReference type="OrthoDB" id="9991972at2759"/>
<dbReference type="GeneID" id="117653560"/>
<dbReference type="InterPro" id="IPR038538">
    <property type="entry name" value="MTERF_sf"/>
</dbReference>
<organism evidence="4">
    <name type="scientific">Thrips palmi</name>
    <name type="common">Melon thrips</name>
    <dbReference type="NCBI Taxonomy" id="161013"/>
    <lineage>
        <taxon>Eukaryota</taxon>
        <taxon>Metazoa</taxon>
        <taxon>Ecdysozoa</taxon>
        <taxon>Arthropoda</taxon>
        <taxon>Hexapoda</taxon>
        <taxon>Insecta</taxon>
        <taxon>Pterygota</taxon>
        <taxon>Neoptera</taxon>
        <taxon>Paraneoptera</taxon>
        <taxon>Thysanoptera</taxon>
        <taxon>Terebrantia</taxon>
        <taxon>Thripoidea</taxon>
        <taxon>Thripidae</taxon>
        <taxon>Thrips</taxon>
    </lineage>
</organism>
<keyword evidence="3" id="KW-1185">Reference proteome</keyword>
<dbReference type="Proteomes" id="UP000515158">
    <property type="component" value="Unplaced"/>
</dbReference>
<dbReference type="InterPro" id="IPR003690">
    <property type="entry name" value="MTERF"/>
</dbReference>
<accession>A0A6P9AIG8</accession>
<evidence type="ECO:0000313" key="4">
    <source>
        <dbReference type="RefSeq" id="XP_034255226.1"/>
    </source>
</evidence>
<dbReference type="KEGG" id="tpal:117653560"/>
<dbReference type="RefSeq" id="XP_034255226.1">
    <property type="nucleotide sequence ID" value="XM_034399335.1"/>
</dbReference>
<dbReference type="FunCoup" id="A0A6P9AIG8">
    <property type="interactions" value="11"/>
</dbReference>
<dbReference type="AlphaFoldDB" id="A0A6P9AIG8"/>
<keyword evidence="2" id="KW-0809">Transit peptide</keyword>
<proteinExistence type="inferred from homology"/>
<name>A0A6P9AIG8_THRPL</name>
<reference evidence="4" key="1">
    <citation type="submission" date="2025-08" db="UniProtKB">
        <authorList>
            <consortium name="RefSeq"/>
        </authorList>
    </citation>
    <scope>IDENTIFICATION</scope>
    <source>
        <tissue evidence="4">Total insect</tissue>
    </source>
</reference>
<dbReference type="GO" id="GO:0003676">
    <property type="term" value="F:nucleic acid binding"/>
    <property type="evidence" value="ECO:0007669"/>
    <property type="project" value="InterPro"/>
</dbReference>
<gene>
    <name evidence="4" type="primary">LOC117653560</name>
</gene>
<evidence type="ECO:0000313" key="3">
    <source>
        <dbReference type="Proteomes" id="UP000515158"/>
    </source>
</evidence>
<evidence type="ECO:0000256" key="1">
    <source>
        <dbReference type="ARBA" id="ARBA00007692"/>
    </source>
</evidence>
<comment type="similarity">
    <text evidence="1">Belongs to the mTERF family.</text>
</comment>